<feature type="compositionally biased region" description="Low complexity" evidence="1">
    <location>
        <begin position="32"/>
        <end position="41"/>
    </location>
</feature>
<feature type="compositionally biased region" description="Basic and acidic residues" evidence="1">
    <location>
        <begin position="62"/>
        <end position="72"/>
    </location>
</feature>
<dbReference type="AlphaFoldDB" id="A0A4P8WMC6"/>
<evidence type="ECO:0000256" key="1">
    <source>
        <dbReference type="SAM" id="MobiDB-lite"/>
    </source>
</evidence>
<dbReference type="KEGG" id="nvr:FEJ81_19810"/>
<accession>A0A4P8WMC6</accession>
<protein>
    <submittedName>
        <fullName evidence="2">DUF3106 domain-containing protein</fullName>
    </submittedName>
</protein>
<evidence type="ECO:0000313" key="3">
    <source>
        <dbReference type="Proteomes" id="UP000302218"/>
    </source>
</evidence>
<dbReference type="EMBL" id="CP040331">
    <property type="protein sequence ID" value="QCS44564.1"/>
    <property type="molecule type" value="Genomic_DNA"/>
</dbReference>
<evidence type="ECO:0000313" key="2">
    <source>
        <dbReference type="EMBL" id="QCS44564.1"/>
    </source>
</evidence>
<feature type="compositionally biased region" description="Polar residues" evidence="1">
    <location>
        <begin position="48"/>
        <end position="61"/>
    </location>
</feature>
<keyword evidence="2" id="KW-0614">Plasmid</keyword>
<reference evidence="3" key="1">
    <citation type="submission" date="2019-05" db="EMBL/GenBank/DDBJ databases">
        <title>Genome sequence and methylation pattern of the halophilic Archaeon Natrinema versiforme BOL5-4.</title>
        <authorList>
            <person name="DasSarma P."/>
            <person name="Anton B.P."/>
            <person name="DasSarma S.L."/>
            <person name="Martinez F.L."/>
            <person name="Guzman D."/>
            <person name="Roberts R.J."/>
            <person name="DasSarma S."/>
        </authorList>
    </citation>
    <scope>NUCLEOTIDE SEQUENCE [LARGE SCALE GENOMIC DNA]</scope>
    <source>
        <strain evidence="3">BOL5-4</strain>
        <plasmid evidence="3">pnve500</plasmid>
    </source>
</reference>
<feature type="region of interest" description="Disordered" evidence="1">
    <location>
        <begin position="1"/>
        <end position="72"/>
    </location>
</feature>
<sequence length="72" mass="8556">MRRRETKTRWRNDQRTYQTMSPQKRRSRSRKSTTTATITGSGEKETRSSPNTKRQLAPTSRNDCRAAFETYR</sequence>
<name>A0A4P8WMC6_9EURY</name>
<proteinExistence type="predicted"/>
<geneLocation type="plasmid" evidence="3">
    <name>pnve500</name>
</geneLocation>
<gene>
    <name evidence="2" type="ORF">FEJ81_19810</name>
</gene>
<organism evidence="2 3">
    <name type="scientific">Natrinema versiforme</name>
    <dbReference type="NCBI Taxonomy" id="88724"/>
    <lineage>
        <taxon>Archaea</taxon>
        <taxon>Methanobacteriati</taxon>
        <taxon>Methanobacteriota</taxon>
        <taxon>Stenosarchaea group</taxon>
        <taxon>Halobacteria</taxon>
        <taxon>Halobacteriales</taxon>
        <taxon>Natrialbaceae</taxon>
        <taxon>Natrinema</taxon>
    </lineage>
</organism>
<dbReference type="Proteomes" id="UP000302218">
    <property type="component" value="Plasmid pNVE500"/>
</dbReference>